<comment type="similarity">
    <text evidence="2">Belongs to the SNAP family.</text>
</comment>
<feature type="compositionally biased region" description="Basic and acidic residues" evidence="9">
    <location>
        <begin position="479"/>
        <end position="488"/>
    </location>
</feature>
<gene>
    <name evidence="10" type="ORF">ACHAWU_006647</name>
</gene>
<dbReference type="EMBL" id="JALLBG020000265">
    <property type="protein sequence ID" value="KAL3757440.1"/>
    <property type="molecule type" value="Genomic_DNA"/>
</dbReference>
<dbReference type="GO" id="GO:0016192">
    <property type="term" value="P:vesicle-mediated transport"/>
    <property type="evidence" value="ECO:0007669"/>
    <property type="project" value="UniProtKB-KW"/>
</dbReference>
<feature type="region of interest" description="Disordered" evidence="9">
    <location>
        <begin position="478"/>
        <end position="553"/>
    </location>
</feature>
<dbReference type="PANTHER" id="PTHR13768:SF2">
    <property type="entry name" value="GAMMA-SOLUBLE NSF ATTACHMENT PROTEIN"/>
    <property type="match status" value="1"/>
</dbReference>
<feature type="region of interest" description="Disordered" evidence="9">
    <location>
        <begin position="1"/>
        <end position="30"/>
    </location>
</feature>
<sequence>MAHYKKDAASNRNALFGGSSGGGSAAAPSRINIKPSSAVAAAAPSAAAMPISTAINSSSSSNADDGLTPGPSSLFSLPSSSRHSNSHSSPLLNQLTGSAKLTKLAEAESHRASAKKAMTSSFFSKPDPISAANYYKRAAEAYQQCGEVRLEKLHRIACGDCQLGMESYATAAVEYSRAAELAELSGGENGGEESLERRRKECYKLHCDAANAYAQKGERGRYAESLMKGAFGLVMGSKKNEKMEERATLAVEGAVEAFCGDPLNRMRDYRRTGVSMFASTANAGEDGHGHGGGSSSGALDKAAYELAKQQVVLDAYAHETLFKVAHQFISRRQYESALYAHGAGTAILELEGYATVSLYRAYLSETILLLAMGDGVAASHEFKNVHLQNTSYLSSRECALEEDLIRAVESMDMEALELARSKESGVGQHRSAMASLDPIMRELIMEIRVSGRAKKEKMKNVLPATASEAAVAAAAAVSREIRAKDERPSSTTSTTPRRQPPSELTESALVRDTDAGFEEMDDIMNQMGLNDDDDNVGGGGDDDDDDDDEFDLR</sequence>
<evidence type="ECO:0000256" key="7">
    <source>
        <dbReference type="ARBA" id="ARBA00040047"/>
    </source>
</evidence>
<evidence type="ECO:0000256" key="9">
    <source>
        <dbReference type="SAM" id="MobiDB-lite"/>
    </source>
</evidence>
<keyword evidence="4" id="KW-0931">ER-Golgi transport</keyword>
<evidence type="ECO:0000256" key="4">
    <source>
        <dbReference type="ARBA" id="ARBA00022892"/>
    </source>
</evidence>
<comment type="caution">
    <text evidence="10">The sequence shown here is derived from an EMBL/GenBank/DDBJ whole genome shotgun (WGS) entry which is preliminary data.</text>
</comment>
<dbReference type="GO" id="GO:0016020">
    <property type="term" value="C:membrane"/>
    <property type="evidence" value="ECO:0007669"/>
    <property type="project" value="UniProtKB-SubCell"/>
</dbReference>
<evidence type="ECO:0000256" key="6">
    <source>
        <dbReference type="ARBA" id="ARBA00023136"/>
    </source>
</evidence>
<evidence type="ECO:0000256" key="8">
    <source>
        <dbReference type="ARBA" id="ARBA00042485"/>
    </source>
</evidence>
<dbReference type="Pfam" id="PF14938">
    <property type="entry name" value="SNAP"/>
    <property type="match status" value="1"/>
</dbReference>
<dbReference type="Gene3D" id="1.25.40.10">
    <property type="entry name" value="Tetratricopeptide repeat domain"/>
    <property type="match status" value="2"/>
</dbReference>
<evidence type="ECO:0000256" key="5">
    <source>
        <dbReference type="ARBA" id="ARBA00022927"/>
    </source>
</evidence>
<name>A0ABD3MA70_9STRA</name>
<evidence type="ECO:0000256" key="1">
    <source>
        <dbReference type="ARBA" id="ARBA00004170"/>
    </source>
</evidence>
<dbReference type="GO" id="GO:0015031">
    <property type="term" value="P:protein transport"/>
    <property type="evidence" value="ECO:0007669"/>
    <property type="project" value="UniProtKB-KW"/>
</dbReference>
<feature type="region of interest" description="Disordered" evidence="9">
    <location>
        <begin position="57"/>
        <end position="93"/>
    </location>
</feature>
<dbReference type="PANTHER" id="PTHR13768">
    <property type="entry name" value="SOLUBLE NSF ATTACHMENT PROTEIN SNAP"/>
    <property type="match status" value="1"/>
</dbReference>
<dbReference type="AlphaFoldDB" id="A0ABD3MA70"/>
<keyword evidence="3" id="KW-0813">Transport</keyword>
<evidence type="ECO:0000313" key="11">
    <source>
        <dbReference type="Proteomes" id="UP001530293"/>
    </source>
</evidence>
<evidence type="ECO:0000313" key="10">
    <source>
        <dbReference type="EMBL" id="KAL3757440.1"/>
    </source>
</evidence>
<evidence type="ECO:0000256" key="2">
    <source>
        <dbReference type="ARBA" id="ARBA00010050"/>
    </source>
</evidence>
<keyword evidence="5" id="KW-0653">Protein transport</keyword>
<keyword evidence="11" id="KW-1185">Reference proteome</keyword>
<keyword evidence="6" id="KW-0472">Membrane</keyword>
<comment type="subcellular location">
    <subcellularLocation>
        <location evidence="1">Membrane</location>
        <topology evidence="1">Peripheral membrane protein</topology>
    </subcellularLocation>
</comment>
<organism evidence="10 11">
    <name type="scientific">Discostella pseudostelligera</name>
    <dbReference type="NCBI Taxonomy" id="259834"/>
    <lineage>
        <taxon>Eukaryota</taxon>
        <taxon>Sar</taxon>
        <taxon>Stramenopiles</taxon>
        <taxon>Ochrophyta</taxon>
        <taxon>Bacillariophyta</taxon>
        <taxon>Coscinodiscophyceae</taxon>
        <taxon>Thalassiosirophycidae</taxon>
        <taxon>Stephanodiscales</taxon>
        <taxon>Stephanodiscaceae</taxon>
        <taxon>Discostella</taxon>
    </lineage>
</organism>
<reference evidence="10 11" key="1">
    <citation type="submission" date="2024-10" db="EMBL/GenBank/DDBJ databases">
        <title>Updated reference genomes for cyclostephanoid diatoms.</title>
        <authorList>
            <person name="Roberts W.R."/>
            <person name="Alverson A.J."/>
        </authorList>
    </citation>
    <scope>NUCLEOTIDE SEQUENCE [LARGE SCALE GENOMIC DNA]</scope>
    <source>
        <strain evidence="10 11">AJA232-27</strain>
    </source>
</reference>
<dbReference type="InterPro" id="IPR000744">
    <property type="entry name" value="NSF_attach"/>
</dbReference>
<dbReference type="Proteomes" id="UP001530293">
    <property type="component" value="Unassembled WGS sequence"/>
</dbReference>
<protein>
    <recommendedName>
        <fullName evidence="7">Gamma-soluble NSF attachment protein</fullName>
    </recommendedName>
    <alternativeName>
        <fullName evidence="8">N-ethylmaleimide-sensitive factor attachment protein gamma</fullName>
    </alternativeName>
</protein>
<evidence type="ECO:0000256" key="3">
    <source>
        <dbReference type="ARBA" id="ARBA00022448"/>
    </source>
</evidence>
<feature type="compositionally biased region" description="Low complexity" evidence="9">
    <location>
        <begin position="57"/>
        <end position="92"/>
    </location>
</feature>
<dbReference type="SUPFAM" id="SSF48452">
    <property type="entry name" value="TPR-like"/>
    <property type="match status" value="1"/>
</dbReference>
<feature type="compositionally biased region" description="Acidic residues" evidence="9">
    <location>
        <begin position="530"/>
        <end position="553"/>
    </location>
</feature>
<proteinExistence type="inferred from homology"/>
<dbReference type="InterPro" id="IPR011990">
    <property type="entry name" value="TPR-like_helical_dom_sf"/>
</dbReference>
<accession>A0ABD3MA70</accession>